<dbReference type="EMBL" id="CP030840">
    <property type="protein sequence ID" value="AXC14748.1"/>
    <property type="molecule type" value="Genomic_DNA"/>
</dbReference>
<dbReference type="Pfam" id="PF09286">
    <property type="entry name" value="Pro-kuma_activ"/>
    <property type="match status" value="1"/>
</dbReference>
<dbReference type="GO" id="GO:0006508">
    <property type="term" value="P:proteolysis"/>
    <property type="evidence" value="ECO:0007669"/>
    <property type="project" value="UniProtKB-KW"/>
</dbReference>
<feature type="chain" id="PRO_5016348234" evidence="8">
    <location>
        <begin position="30"/>
        <end position="728"/>
    </location>
</feature>
<proteinExistence type="predicted"/>
<dbReference type="PANTHER" id="PTHR14218">
    <property type="entry name" value="PROTEASE S8 TRIPEPTIDYL PEPTIDASE I CLN2"/>
    <property type="match status" value="1"/>
</dbReference>
<keyword evidence="2 10" id="KW-0645">Protease</keyword>
<dbReference type="SUPFAM" id="SSF52743">
    <property type="entry name" value="Subtilisin-like"/>
    <property type="match status" value="1"/>
</dbReference>
<evidence type="ECO:0000256" key="1">
    <source>
        <dbReference type="ARBA" id="ARBA00001913"/>
    </source>
</evidence>
<dbReference type="PANTHER" id="PTHR14218:SF15">
    <property type="entry name" value="TRIPEPTIDYL-PEPTIDASE 1"/>
    <property type="match status" value="1"/>
</dbReference>
<dbReference type="RefSeq" id="WP_114209459.1">
    <property type="nucleotide sequence ID" value="NZ_CP030840.1"/>
</dbReference>
<keyword evidence="6" id="KW-0106">Calcium</keyword>
<feature type="signal peptide" evidence="8">
    <location>
        <begin position="1"/>
        <end position="29"/>
    </location>
</feature>
<name>A0A2Z5G6V8_9BACT</name>
<evidence type="ECO:0000256" key="8">
    <source>
        <dbReference type="SAM" id="SignalP"/>
    </source>
</evidence>
<evidence type="ECO:0000256" key="3">
    <source>
        <dbReference type="ARBA" id="ARBA00022723"/>
    </source>
</evidence>
<dbReference type="CDD" id="cd04056">
    <property type="entry name" value="Peptidases_S53"/>
    <property type="match status" value="1"/>
</dbReference>
<accession>A0A2Z5G6V8</accession>
<dbReference type="PROSITE" id="PS00138">
    <property type="entry name" value="SUBTILASE_SER"/>
    <property type="match status" value="1"/>
</dbReference>
<dbReference type="InterPro" id="IPR030400">
    <property type="entry name" value="Sedolisin_dom"/>
</dbReference>
<reference evidence="10 11" key="1">
    <citation type="journal article" date="2018" name="Front. Microbiol.">
        <title>Hydrolytic Capabilities as a Key to Environmental Success: Chitinolytic and Cellulolytic Acidobacteria From Acidic Sub-arctic Soils and Boreal Peatlands.</title>
        <authorList>
            <person name="Belova S.E."/>
            <person name="Ravin N.V."/>
            <person name="Pankratov T.A."/>
            <person name="Rakitin A.L."/>
            <person name="Ivanova A.A."/>
            <person name="Beletsky A.V."/>
            <person name="Mardanov A.V."/>
            <person name="Sinninghe Damste J.S."/>
            <person name="Dedysh S.N."/>
        </authorList>
    </citation>
    <scope>NUCLEOTIDE SEQUENCE [LARGE SCALE GENOMIC DNA]</scope>
    <source>
        <strain evidence="10 11">SBC82</strain>
    </source>
</reference>
<dbReference type="OrthoDB" id="127592at2"/>
<dbReference type="InterPro" id="IPR036852">
    <property type="entry name" value="Peptidase_S8/S53_dom_sf"/>
</dbReference>
<comment type="cofactor">
    <cofactor evidence="1">
        <name>Ca(2+)</name>
        <dbReference type="ChEBI" id="CHEBI:29108"/>
    </cofactor>
</comment>
<keyword evidence="3" id="KW-0479">Metal-binding</keyword>
<dbReference type="GO" id="GO:0046872">
    <property type="term" value="F:metal ion binding"/>
    <property type="evidence" value="ECO:0007669"/>
    <property type="project" value="UniProtKB-KW"/>
</dbReference>
<organism evidence="10 11">
    <name type="scientific">Acidisarcina polymorpha</name>
    <dbReference type="NCBI Taxonomy" id="2211140"/>
    <lineage>
        <taxon>Bacteria</taxon>
        <taxon>Pseudomonadati</taxon>
        <taxon>Acidobacteriota</taxon>
        <taxon>Terriglobia</taxon>
        <taxon>Terriglobales</taxon>
        <taxon>Acidobacteriaceae</taxon>
        <taxon>Acidisarcina</taxon>
    </lineage>
</organism>
<dbReference type="InterPro" id="IPR050819">
    <property type="entry name" value="Tripeptidyl-peptidase_I"/>
</dbReference>
<evidence type="ECO:0000256" key="4">
    <source>
        <dbReference type="ARBA" id="ARBA00022801"/>
    </source>
</evidence>
<keyword evidence="8" id="KW-0732">Signal</keyword>
<dbReference type="Proteomes" id="UP000253606">
    <property type="component" value="Chromosome"/>
</dbReference>
<dbReference type="AlphaFoldDB" id="A0A2Z5G6V8"/>
<dbReference type="KEGG" id="abas:ACPOL_5500"/>
<evidence type="ECO:0000313" key="10">
    <source>
        <dbReference type="EMBL" id="AXC14748.1"/>
    </source>
</evidence>
<dbReference type="GO" id="GO:0004252">
    <property type="term" value="F:serine-type endopeptidase activity"/>
    <property type="evidence" value="ECO:0007669"/>
    <property type="project" value="InterPro"/>
</dbReference>
<evidence type="ECO:0000256" key="5">
    <source>
        <dbReference type="ARBA" id="ARBA00022825"/>
    </source>
</evidence>
<evidence type="ECO:0000256" key="6">
    <source>
        <dbReference type="ARBA" id="ARBA00022837"/>
    </source>
</evidence>
<evidence type="ECO:0000256" key="7">
    <source>
        <dbReference type="ARBA" id="ARBA00023145"/>
    </source>
</evidence>
<keyword evidence="5" id="KW-0720">Serine protease</keyword>
<feature type="domain" description="Peptidase S53" evidence="9">
    <location>
        <begin position="232"/>
        <end position="606"/>
    </location>
</feature>
<dbReference type="InterPro" id="IPR023828">
    <property type="entry name" value="Peptidase_S8_Ser-AS"/>
</dbReference>
<protein>
    <submittedName>
        <fullName evidence="10">Putative periplasmic aspartyl protease</fullName>
    </submittedName>
</protein>
<evidence type="ECO:0000313" key="11">
    <source>
        <dbReference type="Proteomes" id="UP000253606"/>
    </source>
</evidence>
<evidence type="ECO:0000259" key="9">
    <source>
        <dbReference type="PROSITE" id="PS51695"/>
    </source>
</evidence>
<keyword evidence="7" id="KW-0865">Zymogen</keyword>
<sequence>MRYGKCSFLSLSALSFVLLPSALLTAAFAQSSVDAALEAVHPFDRVVLPVDDEDRVVLYGNTLPQALLAYQTGTVESDRPFHHILLELKPDASQQSGLDALLVAQQNPDSPLYRQWLTPEIYAEHFGASNADIEQVQRWLERYGLQVDEIAANHRTLLFSGTSGQVEAAFHTSMRTYRFGGEDHLANATEPTIPLALSGVINGVVSLHDLFSTPQHRSQKVTPEYSAGGTHYLSPADFAAIYDVSSLYHQAYDGSGVTIAILGRSDITLSDIRSFRSQFGLAAKDPVVIVNGSDPGRASQGDYYESMLDVEWSGAVASKATIDFVTSASTAVSDGVFLSALYAVNRNVASIVSLSYGLCEASLGAGGNSFLNSLWQQAAVQGMTILVSAGDSGAAGCDSANATRATHGRGVNGMCSTPYNTCVGGTEFNDLGNPAIFWGKTNGVGEESALGYIPEVVWNESGSSGLWSTGGGASSVYPKPAWQTGSGVPKDGRRDLPDVALSAAGHDGYLVQVSGGLYVFSGTSAAAPSFAGLLALVEQKMQAHLGNANPQLYKLAAAGGGVFHDIVSGNNSVPGVTGYSAAAGYDPASGLGSVDAEKLVTAWGGVPLSSLTLSVSRPQATLSRGDTETLLVKTIASSGFNASVTLALSGLPPGVTAKFAPAVFSAPGAGNSVLTLTASKTAGFGSSQLLLTAAGGGLADMSPITLTVVEATGNTGSGPTGHPLRRHE</sequence>
<gene>
    <name evidence="10" type="ORF">ACPOL_5500</name>
</gene>
<evidence type="ECO:0000256" key="2">
    <source>
        <dbReference type="ARBA" id="ARBA00022670"/>
    </source>
</evidence>
<keyword evidence="4" id="KW-0378">Hydrolase</keyword>
<keyword evidence="11" id="KW-1185">Reference proteome</keyword>
<dbReference type="SUPFAM" id="SSF54897">
    <property type="entry name" value="Protease propeptides/inhibitors"/>
    <property type="match status" value="1"/>
</dbReference>
<dbReference type="PROSITE" id="PS51695">
    <property type="entry name" value="SEDOLISIN"/>
    <property type="match status" value="1"/>
</dbReference>
<dbReference type="GO" id="GO:0008240">
    <property type="term" value="F:tripeptidyl-peptidase activity"/>
    <property type="evidence" value="ECO:0007669"/>
    <property type="project" value="TreeGrafter"/>
</dbReference>
<dbReference type="SMART" id="SM00944">
    <property type="entry name" value="Pro-kuma_activ"/>
    <property type="match status" value="1"/>
</dbReference>
<dbReference type="CDD" id="cd11377">
    <property type="entry name" value="Pro-peptidase_S53"/>
    <property type="match status" value="1"/>
</dbReference>
<dbReference type="InterPro" id="IPR015366">
    <property type="entry name" value="S53_propep"/>
</dbReference>
<dbReference type="Gene3D" id="3.40.50.200">
    <property type="entry name" value="Peptidase S8/S53 domain"/>
    <property type="match status" value="1"/>
</dbReference>